<organism evidence="1 2">
    <name type="scientific">Clathrospora elynae</name>
    <dbReference type="NCBI Taxonomy" id="706981"/>
    <lineage>
        <taxon>Eukaryota</taxon>
        <taxon>Fungi</taxon>
        <taxon>Dikarya</taxon>
        <taxon>Ascomycota</taxon>
        <taxon>Pezizomycotina</taxon>
        <taxon>Dothideomycetes</taxon>
        <taxon>Pleosporomycetidae</taxon>
        <taxon>Pleosporales</taxon>
        <taxon>Diademaceae</taxon>
        <taxon>Clathrospora</taxon>
    </lineage>
</organism>
<sequence length="166" mass="18988">MMLDKACFVKFLASHRHPSSFQCRASHCAHRLLSLRLRFRHMSSSEAWLLTHQERETYIEMEIRYCERPLPGTCFRPAYWPADKPARILDLLLSPISSANLNAHTAFTSQSVDYLLLGSPWHINLLHQHITDRHLQPPPLSQPPRHLGEIVHRGATGDMLAANAPL</sequence>
<accession>A0A6A5SEZ3</accession>
<reference evidence="1" key="1">
    <citation type="journal article" date="2020" name="Stud. Mycol.">
        <title>101 Dothideomycetes genomes: a test case for predicting lifestyles and emergence of pathogens.</title>
        <authorList>
            <person name="Haridas S."/>
            <person name="Albert R."/>
            <person name="Binder M."/>
            <person name="Bloem J."/>
            <person name="Labutti K."/>
            <person name="Salamov A."/>
            <person name="Andreopoulos B."/>
            <person name="Baker S."/>
            <person name="Barry K."/>
            <person name="Bills G."/>
            <person name="Bluhm B."/>
            <person name="Cannon C."/>
            <person name="Castanera R."/>
            <person name="Culley D."/>
            <person name="Daum C."/>
            <person name="Ezra D."/>
            <person name="Gonzalez J."/>
            <person name="Henrissat B."/>
            <person name="Kuo A."/>
            <person name="Liang C."/>
            <person name="Lipzen A."/>
            <person name="Lutzoni F."/>
            <person name="Magnuson J."/>
            <person name="Mondo S."/>
            <person name="Nolan M."/>
            <person name="Ohm R."/>
            <person name="Pangilinan J."/>
            <person name="Park H.-J."/>
            <person name="Ramirez L."/>
            <person name="Alfaro M."/>
            <person name="Sun H."/>
            <person name="Tritt A."/>
            <person name="Yoshinaga Y."/>
            <person name="Zwiers L.-H."/>
            <person name="Turgeon B."/>
            <person name="Goodwin S."/>
            <person name="Spatafora J."/>
            <person name="Crous P."/>
            <person name="Grigoriev I."/>
        </authorList>
    </citation>
    <scope>NUCLEOTIDE SEQUENCE</scope>
    <source>
        <strain evidence="1">CBS 161.51</strain>
    </source>
</reference>
<dbReference type="Proteomes" id="UP000800038">
    <property type="component" value="Unassembled WGS sequence"/>
</dbReference>
<dbReference type="EMBL" id="ML976111">
    <property type="protein sequence ID" value="KAF1938214.1"/>
    <property type="molecule type" value="Genomic_DNA"/>
</dbReference>
<proteinExistence type="predicted"/>
<evidence type="ECO:0000313" key="2">
    <source>
        <dbReference type="Proteomes" id="UP000800038"/>
    </source>
</evidence>
<protein>
    <submittedName>
        <fullName evidence="1">Uncharacterized protein</fullName>
    </submittedName>
</protein>
<gene>
    <name evidence="1" type="ORF">EJ02DRAFT_29881</name>
</gene>
<keyword evidence="2" id="KW-1185">Reference proteome</keyword>
<name>A0A6A5SEZ3_9PLEO</name>
<dbReference type="AlphaFoldDB" id="A0A6A5SEZ3"/>
<evidence type="ECO:0000313" key="1">
    <source>
        <dbReference type="EMBL" id="KAF1938214.1"/>
    </source>
</evidence>